<dbReference type="PROSITE" id="PS51257">
    <property type="entry name" value="PROKAR_LIPOPROTEIN"/>
    <property type="match status" value="1"/>
</dbReference>
<evidence type="ECO:0000256" key="2">
    <source>
        <dbReference type="SAM" id="SignalP"/>
    </source>
</evidence>
<reference evidence="3 4" key="1">
    <citation type="submission" date="2019-06" db="EMBL/GenBank/DDBJ databases">
        <title>Sequencing the genomes of 1000 actinobacteria strains.</title>
        <authorList>
            <person name="Klenk H.-P."/>
        </authorList>
    </citation>
    <scope>NUCLEOTIDE SEQUENCE [LARGE SCALE GENOMIC DNA]</scope>
    <source>
        <strain evidence="3 4">DSM 18607</strain>
    </source>
</reference>
<keyword evidence="4" id="KW-1185">Reference proteome</keyword>
<feature type="chain" id="PRO_5038647190" description="LppX_LprAFG lipoprotein" evidence="2">
    <location>
        <begin position="22"/>
        <end position="295"/>
    </location>
</feature>
<dbReference type="EMBL" id="VFMN01000001">
    <property type="protein sequence ID" value="TQJ09062.1"/>
    <property type="molecule type" value="Genomic_DNA"/>
</dbReference>
<accession>A0A542E166</accession>
<feature type="region of interest" description="Disordered" evidence="1">
    <location>
        <begin position="276"/>
        <end position="295"/>
    </location>
</feature>
<feature type="signal peptide" evidence="2">
    <location>
        <begin position="1"/>
        <end position="21"/>
    </location>
</feature>
<protein>
    <recommendedName>
        <fullName evidence="5">LppX_LprAFG lipoprotein</fullName>
    </recommendedName>
</protein>
<evidence type="ECO:0008006" key="5">
    <source>
        <dbReference type="Google" id="ProtNLM"/>
    </source>
</evidence>
<dbReference type="OrthoDB" id="3781094at2"/>
<sequence length="295" mass="29011">MSYARPAAGAAAVLTAAALLAGCGSGGSSTAAAGGTPSASTTSASTPSPSSTTTSATTSAGTAAQVGTKVPLSTLSGRVSAALKGASSVHEEMTVGSVASVSADLDVAHSAVSETFGAGSTQMQVLFVDGRFFVGGALAQQLKAPTPWVSVDPQGTDRLAKALQPATQALQSALKAGAGSVPSIPGAEATVTKVEAGATTYHLVLTPAQVKSGLSTNPMLSQLTTANPKALEMLLKSPLAYDYTLDAQGRPERVVMQVAGQTMTMTFSQWGSAPAVSVPPASQVTPSSALGTGSA</sequence>
<dbReference type="RefSeq" id="WP_141848489.1">
    <property type="nucleotide sequence ID" value="NZ_BAAAPR010000005.1"/>
</dbReference>
<feature type="region of interest" description="Disordered" evidence="1">
    <location>
        <begin position="30"/>
        <end position="63"/>
    </location>
</feature>
<feature type="compositionally biased region" description="Polar residues" evidence="1">
    <location>
        <begin position="280"/>
        <end position="295"/>
    </location>
</feature>
<name>A0A542E166_9MICO</name>
<evidence type="ECO:0000313" key="3">
    <source>
        <dbReference type="EMBL" id="TQJ09062.1"/>
    </source>
</evidence>
<dbReference type="AlphaFoldDB" id="A0A542E166"/>
<dbReference type="Gene3D" id="2.50.20.20">
    <property type="match status" value="1"/>
</dbReference>
<gene>
    <name evidence="3" type="ORF">FB458_2167</name>
</gene>
<organism evidence="3 4">
    <name type="scientific">Lapillicoccus jejuensis</name>
    <dbReference type="NCBI Taxonomy" id="402171"/>
    <lineage>
        <taxon>Bacteria</taxon>
        <taxon>Bacillati</taxon>
        <taxon>Actinomycetota</taxon>
        <taxon>Actinomycetes</taxon>
        <taxon>Micrococcales</taxon>
        <taxon>Intrasporangiaceae</taxon>
        <taxon>Lapillicoccus</taxon>
    </lineage>
</organism>
<proteinExistence type="predicted"/>
<keyword evidence="2" id="KW-0732">Signal</keyword>
<comment type="caution">
    <text evidence="3">The sequence shown here is derived from an EMBL/GenBank/DDBJ whole genome shotgun (WGS) entry which is preliminary data.</text>
</comment>
<dbReference type="Proteomes" id="UP000317893">
    <property type="component" value="Unassembled WGS sequence"/>
</dbReference>
<evidence type="ECO:0000313" key="4">
    <source>
        <dbReference type="Proteomes" id="UP000317893"/>
    </source>
</evidence>
<evidence type="ECO:0000256" key="1">
    <source>
        <dbReference type="SAM" id="MobiDB-lite"/>
    </source>
</evidence>